<evidence type="ECO:0000256" key="1">
    <source>
        <dbReference type="SAM" id="MobiDB-lite"/>
    </source>
</evidence>
<name>A0A0C3ELH6_PILCF</name>
<feature type="compositionally biased region" description="Polar residues" evidence="1">
    <location>
        <begin position="185"/>
        <end position="198"/>
    </location>
</feature>
<proteinExistence type="predicted"/>
<evidence type="ECO:0000313" key="3">
    <source>
        <dbReference type="EMBL" id="KIM73440.1"/>
    </source>
</evidence>
<dbReference type="STRING" id="765440.A0A0C3ELH6"/>
<evidence type="ECO:0000259" key="2">
    <source>
        <dbReference type="PROSITE" id="PS50835"/>
    </source>
</evidence>
<dbReference type="InParanoid" id="A0A0C3ELH6"/>
<reference evidence="4" key="2">
    <citation type="submission" date="2015-01" db="EMBL/GenBank/DDBJ databases">
        <title>Evolutionary Origins and Diversification of the Mycorrhizal Mutualists.</title>
        <authorList>
            <consortium name="DOE Joint Genome Institute"/>
            <consortium name="Mycorrhizal Genomics Consortium"/>
            <person name="Kohler A."/>
            <person name="Kuo A."/>
            <person name="Nagy L.G."/>
            <person name="Floudas D."/>
            <person name="Copeland A."/>
            <person name="Barry K.W."/>
            <person name="Cichocki N."/>
            <person name="Veneault-Fourrey C."/>
            <person name="LaButti K."/>
            <person name="Lindquist E.A."/>
            <person name="Lipzen A."/>
            <person name="Lundell T."/>
            <person name="Morin E."/>
            <person name="Murat C."/>
            <person name="Riley R."/>
            <person name="Ohm R."/>
            <person name="Sun H."/>
            <person name="Tunlid A."/>
            <person name="Henrissat B."/>
            <person name="Grigoriev I.V."/>
            <person name="Hibbett D.S."/>
            <person name="Martin F."/>
        </authorList>
    </citation>
    <scope>NUCLEOTIDE SEQUENCE [LARGE SCALE GENOMIC DNA]</scope>
    <source>
        <strain evidence="4">F 1598</strain>
    </source>
</reference>
<feature type="region of interest" description="Disordered" evidence="1">
    <location>
        <begin position="211"/>
        <end position="235"/>
    </location>
</feature>
<dbReference type="OrthoDB" id="194358at2759"/>
<feature type="region of interest" description="Disordered" evidence="1">
    <location>
        <begin position="126"/>
        <end position="199"/>
    </location>
</feature>
<gene>
    <name evidence="3" type="ORF">PILCRDRAFT_15236</name>
</gene>
<protein>
    <recommendedName>
        <fullName evidence="2">Ig-like domain-containing protein</fullName>
    </recommendedName>
</protein>
<feature type="compositionally biased region" description="Low complexity" evidence="1">
    <location>
        <begin position="162"/>
        <end position="175"/>
    </location>
</feature>
<reference evidence="3 4" key="1">
    <citation type="submission" date="2014-04" db="EMBL/GenBank/DDBJ databases">
        <authorList>
            <consortium name="DOE Joint Genome Institute"/>
            <person name="Kuo A."/>
            <person name="Tarkka M."/>
            <person name="Buscot F."/>
            <person name="Kohler A."/>
            <person name="Nagy L.G."/>
            <person name="Floudas D."/>
            <person name="Copeland A."/>
            <person name="Barry K.W."/>
            <person name="Cichocki N."/>
            <person name="Veneault-Fourrey C."/>
            <person name="LaButti K."/>
            <person name="Lindquist E.A."/>
            <person name="Lipzen A."/>
            <person name="Lundell T."/>
            <person name="Morin E."/>
            <person name="Murat C."/>
            <person name="Sun H."/>
            <person name="Tunlid A."/>
            <person name="Henrissat B."/>
            <person name="Grigoriev I.V."/>
            <person name="Hibbett D.S."/>
            <person name="Martin F."/>
            <person name="Nordberg H.P."/>
            <person name="Cantor M.N."/>
            <person name="Hua S.X."/>
        </authorList>
    </citation>
    <scope>NUCLEOTIDE SEQUENCE [LARGE SCALE GENOMIC DNA]</scope>
    <source>
        <strain evidence="3 4">F 1598</strain>
    </source>
</reference>
<dbReference type="PROSITE" id="PS50835">
    <property type="entry name" value="IG_LIKE"/>
    <property type="match status" value="1"/>
</dbReference>
<evidence type="ECO:0000313" key="4">
    <source>
        <dbReference type="Proteomes" id="UP000054166"/>
    </source>
</evidence>
<dbReference type="HOGENOM" id="CLU_480676_0_0_1"/>
<dbReference type="Proteomes" id="UP000054166">
    <property type="component" value="Unassembled WGS sequence"/>
</dbReference>
<dbReference type="EMBL" id="KN833082">
    <property type="protein sequence ID" value="KIM73440.1"/>
    <property type="molecule type" value="Genomic_DNA"/>
</dbReference>
<feature type="compositionally biased region" description="Low complexity" evidence="1">
    <location>
        <begin position="132"/>
        <end position="143"/>
    </location>
</feature>
<keyword evidence="4" id="KW-1185">Reference proteome</keyword>
<dbReference type="InterPro" id="IPR007110">
    <property type="entry name" value="Ig-like_dom"/>
</dbReference>
<dbReference type="AlphaFoldDB" id="A0A0C3ELH6"/>
<feature type="domain" description="Ig-like" evidence="2">
    <location>
        <begin position="376"/>
        <end position="441"/>
    </location>
</feature>
<sequence length="567" mass="61194">MENGRQSMTDLLKEWLENKDRGSGGRRRLGMLVGAGVGLLRVKNELLSTTRSLILSSLTRIRTNSYSHTLANTPLRGTLHPENPFLLLESILSIPPPIAKNTIITDKMEILNHLVYPVANANSHLNEPLSQSSASSTPSTSSASPPPAPGTISLPSSPRFNLSHLSSSLPESSPLADQHRPRMASDTSSDSPGPSATDSLAEHVRNRYGSGSRCAFEEDNGAEGSGRNTPPSRQGILLRNHHCASSSSQSHIQGASFRALRFESSSSTSSLSAKARYGVIRAFGVEGSLSPPRVMQKSNSASSLIVEGESGQEANESLLVPDFPPATIVDFEDATYVAPNRAEDGRTSERLLLYIIFILFISKYVPGRCNTVQEFPFSINQPPPTEIRDGKLLTVPYSCRGERAKTASEAILWNATTATSSVGSGSMMTLATSNDGKEYPCGAPADQHSSFGLRRSHIPTNIDICSISSHAPAEALVQRAQQSNLDMEDIPDDNPLIPGRLPLSAKLVAYGESLALERRLKRMEEGMNLSRGEQDAGYLPVIAVFMREPSKKTASPRVRDTRVLEGP</sequence>
<organism evidence="3 4">
    <name type="scientific">Piloderma croceum (strain F 1598)</name>
    <dbReference type="NCBI Taxonomy" id="765440"/>
    <lineage>
        <taxon>Eukaryota</taxon>
        <taxon>Fungi</taxon>
        <taxon>Dikarya</taxon>
        <taxon>Basidiomycota</taxon>
        <taxon>Agaricomycotina</taxon>
        <taxon>Agaricomycetes</taxon>
        <taxon>Agaricomycetidae</taxon>
        <taxon>Atheliales</taxon>
        <taxon>Atheliaceae</taxon>
        <taxon>Piloderma</taxon>
    </lineage>
</organism>
<accession>A0A0C3ELH6</accession>